<dbReference type="Pfam" id="PF04646">
    <property type="entry name" value="DUF604"/>
    <property type="match status" value="1"/>
</dbReference>
<dbReference type="AlphaFoldDB" id="A0A818YEZ3"/>
<dbReference type="EMBL" id="CAJOBB010000776">
    <property type="protein sequence ID" value="CAF3749181.1"/>
    <property type="molecule type" value="Genomic_DNA"/>
</dbReference>
<dbReference type="Proteomes" id="UP000663868">
    <property type="component" value="Unassembled WGS sequence"/>
</dbReference>
<name>A0A818YEZ3_9BILA</name>
<evidence type="ECO:0000313" key="3">
    <source>
        <dbReference type="Proteomes" id="UP000663868"/>
    </source>
</evidence>
<organism evidence="2 3">
    <name type="scientific">Adineta steineri</name>
    <dbReference type="NCBI Taxonomy" id="433720"/>
    <lineage>
        <taxon>Eukaryota</taxon>
        <taxon>Metazoa</taxon>
        <taxon>Spiralia</taxon>
        <taxon>Gnathifera</taxon>
        <taxon>Rotifera</taxon>
        <taxon>Eurotatoria</taxon>
        <taxon>Bdelloidea</taxon>
        <taxon>Adinetida</taxon>
        <taxon>Adinetidae</taxon>
        <taxon>Adineta</taxon>
    </lineage>
</organism>
<proteinExistence type="predicted"/>
<accession>A0A818YEZ3</accession>
<gene>
    <name evidence="1" type="ORF">IZO911_LOCUS35664</name>
    <name evidence="2" type="ORF">KXQ929_LOCUS14134</name>
</gene>
<dbReference type="InterPro" id="IPR006740">
    <property type="entry name" value="DUF604"/>
</dbReference>
<dbReference type="PANTHER" id="PTHR10811">
    <property type="entry name" value="FRINGE-RELATED"/>
    <property type="match status" value="1"/>
</dbReference>
<dbReference type="Gene3D" id="3.90.550.50">
    <property type="match status" value="1"/>
</dbReference>
<comment type="caution">
    <text evidence="2">The sequence shown here is derived from an EMBL/GenBank/DDBJ whole genome shotgun (WGS) entry which is preliminary data.</text>
</comment>
<dbReference type="EMBL" id="CAJNOE010000773">
    <property type="protein sequence ID" value="CAF1330569.1"/>
    <property type="molecule type" value="Genomic_DNA"/>
</dbReference>
<sequence length="264" mass="30576">MNSNRTLKWLLIGDDDTLWFIPNLIRTLNEYDYRAPIYLGDYSDSREALNRFGNYYAYGGGGIAFSRPVAQRLISSIPDCDVYKDLFGGDMILGKCVNEKVGTNLTRDDRFHQMDINKDATGYFESGIQGLVSIHHMFSWWSLVPGWMSIDKIEILHLFYEAYQTTSYSYLKRYVWIDSMVNKTLVLTLGYSVTIYNQSLSLKQIDAIELTFCCSDLIRKTRPVIIDKKTWYFRSSFSESSKTTHLYQNSAPGFQSTYILVTFH</sequence>
<evidence type="ECO:0000313" key="1">
    <source>
        <dbReference type="EMBL" id="CAF1330569.1"/>
    </source>
</evidence>
<protein>
    <submittedName>
        <fullName evidence="2">Uncharacterized protein</fullName>
    </submittedName>
</protein>
<evidence type="ECO:0000313" key="2">
    <source>
        <dbReference type="EMBL" id="CAF3749181.1"/>
    </source>
</evidence>
<dbReference type="Proteomes" id="UP000663860">
    <property type="component" value="Unassembled WGS sequence"/>
</dbReference>
<reference evidence="2" key="1">
    <citation type="submission" date="2021-02" db="EMBL/GenBank/DDBJ databases">
        <authorList>
            <person name="Nowell W R."/>
        </authorList>
    </citation>
    <scope>NUCLEOTIDE SEQUENCE</scope>
</reference>